<keyword evidence="3" id="KW-0408">Iron</keyword>
<gene>
    <name evidence="7" type="ORF">TCIL3000_6_1700</name>
</gene>
<dbReference type="SUPFAM" id="SSF55856">
    <property type="entry name" value="Cytochrome b5-like heme/steroid binding domain"/>
    <property type="match status" value="1"/>
</dbReference>
<sequence>MGSMCTKPAPTRTSNQVSDHQLASGACVASSPAAGDKSELVLNNDDVRRLIEEESRLVVLIYGKVYDLTDFAPRHPGGESVLRQYMGKDAGDTFVRIHSLSTKSRMQRYCIGSLR</sequence>
<dbReference type="SMART" id="SM01117">
    <property type="entry name" value="Cyt-b5"/>
    <property type="match status" value="1"/>
</dbReference>
<dbReference type="Gene3D" id="3.10.120.10">
    <property type="entry name" value="Cytochrome b5-like heme/steroid binding domain"/>
    <property type="match status" value="1"/>
</dbReference>
<dbReference type="AlphaFoldDB" id="G0UNH5"/>
<dbReference type="InterPro" id="IPR036400">
    <property type="entry name" value="Cyt_B5-like_heme/steroid_sf"/>
</dbReference>
<dbReference type="PRINTS" id="PR00363">
    <property type="entry name" value="CYTOCHROMEB5"/>
</dbReference>
<dbReference type="InterPro" id="IPR050668">
    <property type="entry name" value="Cytochrome_b5"/>
</dbReference>
<dbReference type="InterPro" id="IPR001199">
    <property type="entry name" value="Cyt_B5-like_heme/steroid-bd"/>
</dbReference>
<protein>
    <submittedName>
        <fullName evidence="7">Putative nitrate reductase</fullName>
    </submittedName>
</protein>
<evidence type="ECO:0000313" key="7">
    <source>
        <dbReference type="EMBL" id="CCC90935.1"/>
    </source>
</evidence>
<dbReference type="PANTHER" id="PTHR19359:SF25">
    <property type="entry name" value="CYTOCHROME B5 HEME-BINDING DOMAIN-CONTAINING PROTEIN"/>
    <property type="match status" value="1"/>
</dbReference>
<evidence type="ECO:0000256" key="4">
    <source>
        <dbReference type="ARBA" id="ARBA00038168"/>
    </source>
</evidence>
<dbReference type="PROSITE" id="PS50255">
    <property type="entry name" value="CYTOCHROME_B5_2"/>
    <property type="match status" value="1"/>
</dbReference>
<comment type="similarity">
    <text evidence="4">Belongs to the cytochrome b5 family.</text>
</comment>
<dbReference type="GO" id="GO:0046872">
    <property type="term" value="F:metal ion binding"/>
    <property type="evidence" value="ECO:0007669"/>
    <property type="project" value="UniProtKB-KW"/>
</dbReference>
<dbReference type="PANTHER" id="PTHR19359">
    <property type="entry name" value="CYTOCHROME B5"/>
    <property type="match status" value="1"/>
</dbReference>
<accession>G0UNH5</accession>
<proteinExistence type="inferred from homology"/>
<keyword evidence="2" id="KW-0479">Metal-binding</keyword>
<dbReference type="GO" id="GO:0020037">
    <property type="term" value="F:heme binding"/>
    <property type="evidence" value="ECO:0007669"/>
    <property type="project" value="TreeGrafter"/>
</dbReference>
<feature type="compositionally biased region" description="Polar residues" evidence="5">
    <location>
        <begin position="11"/>
        <end position="21"/>
    </location>
</feature>
<feature type="region of interest" description="Disordered" evidence="5">
    <location>
        <begin position="1"/>
        <end position="21"/>
    </location>
</feature>
<evidence type="ECO:0000256" key="1">
    <source>
        <dbReference type="ARBA" id="ARBA00022617"/>
    </source>
</evidence>
<dbReference type="EMBL" id="HE575319">
    <property type="protein sequence ID" value="CCC90935.1"/>
    <property type="molecule type" value="Genomic_DNA"/>
</dbReference>
<name>G0UNH5_TRYCI</name>
<evidence type="ECO:0000256" key="2">
    <source>
        <dbReference type="ARBA" id="ARBA00022723"/>
    </source>
</evidence>
<organism evidence="7">
    <name type="scientific">Trypanosoma congolense (strain IL3000)</name>
    <dbReference type="NCBI Taxonomy" id="1068625"/>
    <lineage>
        <taxon>Eukaryota</taxon>
        <taxon>Discoba</taxon>
        <taxon>Euglenozoa</taxon>
        <taxon>Kinetoplastea</taxon>
        <taxon>Metakinetoplastina</taxon>
        <taxon>Trypanosomatida</taxon>
        <taxon>Trypanosomatidae</taxon>
        <taxon>Trypanosoma</taxon>
        <taxon>Nannomonas</taxon>
    </lineage>
</organism>
<dbReference type="Pfam" id="PF00173">
    <property type="entry name" value="Cyt-b5"/>
    <property type="match status" value="1"/>
</dbReference>
<evidence type="ECO:0000259" key="6">
    <source>
        <dbReference type="PROSITE" id="PS50255"/>
    </source>
</evidence>
<evidence type="ECO:0000256" key="3">
    <source>
        <dbReference type="ARBA" id="ARBA00023004"/>
    </source>
</evidence>
<reference evidence="7" key="1">
    <citation type="journal article" date="2012" name="Proc. Natl. Acad. Sci. U.S.A.">
        <title>Antigenic diversity is generated by distinct evolutionary mechanisms in African trypanosome species.</title>
        <authorList>
            <person name="Jackson A.P."/>
            <person name="Berry A."/>
            <person name="Aslett M."/>
            <person name="Allison H.C."/>
            <person name="Burton P."/>
            <person name="Vavrova-Anderson J."/>
            <person name="Brown R."/>
            <person name="Browne H."/>
            <person name="Corton N."/>
            <person name="Hauser H."/>
            <person name="Gamble J."/>
            <person name="Gilderthorp R."/>
            <person name="Marcello L."/>
            <person name="McQuillan J."/>
            <person name="Otto T.D."/>
            <person name="Quail M.A."/>
            <person name="Sanders M.J."/>
            <person name="van Tonder A."/>
            <person name="Ginger M.L."/>
            <person name="Field M.C."/>
            <person name="Barry J.D."/>
            <person name="Hertz-Fowler C."/>
            <person name="Berriman M."/>
        </authorList>
    </citation>
    <scope>NUCLEOTIDE SEQUENCE</scope>
    <source>
        <strain evidence="7">IL3000</strain>
    </source>
</reference>
<dbReference type="GO" id="GO:0016020">
    <property type="term" value="C:membrane"/>
    <property type="evidence" value="ECO:0007669"/>
    <property type="project" value="TreeGrafter"/>
</dbReference>
<evidence type="ECO:0000256" key="5">
    <source>
        <dbReference type="SAM" id="MobiDB-lite"/>
    </source>
</evidence>
<feature type="domain" description="Cytochrome b5 heme-binding" evidence="6">
    <location>
        <begin position="39"/>
        <end position="115"/>
    </location>
</feature>
<keyword evidence="1" id="KW-0349">Heme</keyword>
<dbReference type="VEuPathDB" id="TriTrypDB:TcIL3000_6_1700"/>